<dbReference type="GO" id="GO:0032259">
    <property type="term" value="P:methylation"/>
    <property type="evidence" value="ECO:0007669"/>
    <property type="project" value="UniProtKB-KW"/>
</dbReference>
<evidence type="ECO:0000313" key="4">
    <source>
        <dbReference type="Proteomes" id="UP000748308"/>
    </source>
</evidence>
<dbReference type="AlphaFoldDB" id="A0A938BPX3"/>
<protein>
    <submittedName>
        <fullName evidence="3">Methyltransferase domain-containing protein</fullName>
    </submittedName>
</protein>
<proteinExistence type="predicted"/>
<reference evidence="3" key="1">
    <citation type="submission" date="2019-03" db="EMBL/GenBank/DDBJ databases">
        <title>Lake Tanganyika Metagenome-Assembled Genomes (MAGs).</title>
        <authorList>
            <person name="Tran P."/>
        </authorList>
    </citation>
    <scope>NUCLEOTIDE SEQUENCE</scope>
    <source>
        <strain evidence="3">M_DeepCast_400m_m2_100</strain>
    </source>
</reference>
<dbReference type="InterPro" id="IPR013216">
    <property type="entry name" value="Methyltransf_11"/>
</dbReference>
<dbReference type="Pfam" id="PF08241">
    <property type="entry name" value="Methyltransf_11"/>
    <property type="match status" value="1"/>
</dbReference>
<dbReference type="Proteomes" id="UP000748308">
    <property type="component" value="Unassembled WGS sequence"/>
</dbReference>
<evidence type="ECO:0000256" key="1">
    <source>
        <dbReference type="ARBA" id="ARBA00022679"/>
    </source>
</evidence>
<evidence type="ECO:0000259" key="2">
    <source>
        <dbReference type="Pfam" id="PF08241"/>
    </source>
</evidence>
<organism evidence="3 4">
    <name type="scientific">Eiseniibacteriota bacterium</name>
    <dbReference type="NCBI Taxonomy" id="2212470"/>
    <lineage>
        <taxon>Bacteria</taxon>
        <taxon>Candidatus Eiseniibacteriota</taxon>
    </lineage>
</organism>
<dbReference type="PANTHER" id="PTHR44068:SF11">
    <property type="entry name" value="GERANYL DIPHOSPHATE 2-C-METHYLTRANSFERASE"/>
    <property type="match status" value="1"/>
</dbReference>
<dbReference type="GO" id="GO:0008757">
    <property type="term" value="F:S-adenosylmethionine-dependent methyltransferase activity"/>
    <property type="evidence" value="ECO:0007669"/>
    <property type="project" value="InterPro"/>
</dbReference>
<evidence type="ECO:0000313" key="3">
    <source>
        <dbReference type="EMBL" id="MBM3316517.1"/>
    </source>
</evidence>
<dbReference type="Gene3D" id="3.40.50.150">
    <property type="entry name" value="Vaccinia Virus protein VP39"/>
    <property type="match status" value="1"/>
</dbReference>
<dbReference type="PANTHER" id="PTHR44068">
    <property type="entry name" value="ZGC:194242"/>
    <property type="match status" value="1"/>
</dbReference>
<feature type="domain" description="Methyltransferase type 11" evidence="2">
    <location>
        <begin position="44"/>
        <end position="137"/>
    </location>
</feature>
<accession>A0A938BPX3</accession>
<dbReference type="CDD" id="cd02440">
    <property type="entry name" value="AdoMet_MTases"/>
    <property type="match status" value="1"/>
</dbReference>
<gene>
    <name evidence="3" type="ORF">FJY75_01565</name>
</gene>
<keyword evidence="3" id="KW-0489">Methyltransferase</keyword>
<dbReference type="InterPro" id="IPR050447">
    <property type="entry name" value="Erg6_SMT_methyltransf"/>
</dbReference>
<dbReference type="SUPFAM" id="SSF53335">
    <property type="entry name" value="S-adenosyl-L-methionine-dependent methyltransferases"/>
    <property type="match status" value="1"/>
</dbReference>
<keyword evidence="1" id="KW-0808">Transferase</keyword>
<dbReference type="EMBL" id="VGIY01000019">
    <property type="protein sequence ID" value="MBM3316517.1"/>
    <property type="molecule type" value="Genomic_DNA"/>
</dbReference>
<dbReference type="InterPro" id="IPR029063">
    <property type="entry name" value="SAM-dependent_MTases_sf"/>
</dbReference>
<name>A0A938BPX3_UNCEI</name>
<comment type="caution">
    <text evidence="3">The sequence shown here is derived from an EMBL/GenBank/DDBJ whole genome shotgun (WGS) entry which is preliminary data.</text>
</comment>
<sequence>MRSSTPGHWERYWRERREIDQVYTNEDRLLDQLRELPLERMRALEVGAGSGRDSLRLVQAGARVFLLDYVMSAFEVIRPQAAALGLRVECVCGDATRMPFRDGAFDLVFHQGLLEHFRDPRPLLDEGFRVTAGGGYGLIDVPQRYHPYTLVKHLLIALDRWFAGWETEFTPGGLSRLMRAAGYEVLRVGGDWMVPGFWYRSLRYALLRVRLARLPQYPREIPLLGPLGRSWRGWLRRRRLGPYTFAMVNVLARRPAASAGRRA</sequence>